<evidence type="ECO:0000313" key="10">
    <source>
        <dbReference type="Proteomes" id="UP001357485"/>
    </source>
</evidence>
<dbReference type="EMBL" id="JAVRRA010002509">
    <property type="protein sequence ID" value="KAK5277640.1"/>
    <property type="molecule type" value="Genomic_DNA"/>
</dbReference>
<name>A0ABR0M2L5_9PEZI</name>
<organism evidence="9 10">
    <name type="scientific">Cryomyces antarcticus</name>
    <dbReference type="NCBI Taxonomy" id="329879"/>
    <lineage>
        <taxon>Eukaryota</taxon>
        <taxon>Fungi</taxon>
        <taxon>Dikarya</taxon>
        <taxon>Ascomycota</taxon>
        <taxon>Pezizomycotina</taxon>
        <taxon>Dothideomycetes</taxon>
        <taxon>Dothideomycetes incertae sedis</taxon>
        <taxon>Cryomyces</taxon>
    </lineage>
</organism>
<protein>
    <recommendedName>
        <fullName evidence="7">Mediator of RNA polymerase II transcription subunit 9</fullName>
    </recommendedName>
    <alternativeName>
        <fullName evidence="7">Mediator complex subunit 9</fullName>
    </alternativeName>
</protein>
<reference evidence="9 10" key="1">
    <citation type="submission" date="2023-08" db="EMBL/GenBank/DDBJ databases">
        <title>Black Yeasts Isolated from many extreme environments.</title>
        <authorList>
            <person name="Coleine C."/>
            <person name="Stajich J.E."/>
            <person name="Selbmann L."/>
        </authorList>
    </citation>
    <scope>NUCLEOTIDE SEQUENCE [LARGE SCALE GENOMIC DNA]</scope>
    <source>
        <strain evidence="9 10">CCFEE 536</strain>
    </source>
</reference>
<dbReference type="Proteomes" id="UP001357485">
    <property type="component" value="Unassembled WGS sequence"/>
</dbReference>
<keyword evidence="4 7" id="KW-0010">Activator</keyword>
<dbReference type="InterPro" id="IPR011425">
    <property type="entry name" value="Med9"/>
</dbReference>
<comment type="caution">
    <text evidence="9">The sequence shown here is derived from an EMBL/GenBank/DDBJ whole genome shotgun (WGS) entry which is preliminary data.</text>
</comment>
<evidence type="ECO:0000256" key="7">
    <source>
        <dbReference type="RuleBase" id="RU364145"/>
    </source>
</evidence>
<comment type="function">
    <text evidence="7">Component of the Mediator complex, a coactivator involved in the regulated transcription of nearly all RNA polymerase II-dependent genes. Mediator functions as a bridge to convey information from gene-specific regulatory proteins to the basal RNA polymerase II transcription machinery. Mediator is recruited to promoters by direct interactions with regulatory proteins and serves as a scaffold for the assembly of a functional preinitiation complex with RNA polymerase II and the general transcription factors.</text>
</comment>
<sequence>SIPALPPPETFDILPPLHQLLSRLLAGNPPNLADPSLAAYPDQQHLDIQQLATESSSIKARIRKALAAVRALPDMERTVEEQEEEIEYLESKIRRQRRIIEDMR</sequence>
<comment type="subunit">
    <text evidence="7">Component of the Mediator complex.</text>
</comment>
<comment type="subcellular location">
    <subcellularLocation>
        <location evidence="1 7">Nucleus</location>
    </subcellularLocation>
</comment>
<keyword evidence="8" id="KW-0175">Coiled coil</keyword>
<keyword evidence="5 7" id="KW-0804">Transcription</keyword>
<feature type="coiled-coil region" evidence="8">
    <location>
        <begin position="72"/>
        <end position="99"/>
    </location>
</feature>
<keyword evidence="3 7" id="KW-0805">Transcription regulation</keyword>
<keyword evidence="6 7" id="KW-0539">Nucleus</keyword>
<evidence type="ECO:0000256" key="5">
    <source>
        <dbReference type="ARBA" id="ARBA00023163"/>
    </source>
</evidence>
<dbReference type="Pfam" id="PF07544">
    <property type="entry name" value="Med9"/>
    <property type="match status" value="1"/>
</dbReference>
<gene>
    <name evidence="7" type="primary">MED9</name>
    <name evidence="9" type="ORF">LTR16_009538</name>
</gene>
<evidence type="ECO:0000256" key="1">
    <source>
        <dbReference type="ARBA" id="ARBA00004123"/>
    </source>
</evidence>
<evidence type="ECO:0000256" key="4">
    <source>
        <dbReference type="ARBA" id="ARBA00023159"/>
    </source>
</evidence>
<evidence type="ECO:0000256" key="6">
    <source>
        <dbReference type="ARBA" id="ARBA00023242"/>
    </source>
</evidence>
<proteinExistence type="inferred from homology"/>
<feature type="non-terminal residue" evidence="9">
    <location>
        <position position="1"/>
    </location>
</feature>
<evidence type="ECO:0000256" key="2">
    <source>
        <dbReference type="ARBA" id="ARBA00008089"/>
    </source>
</evidence>
<evidence type="ECO:0000313" key="9">
    <source>
        <dbReference type="EMBL" id="KAK5277640.1"/>
    </source>
</evidence>
<evidence type="ECO:0000256" key="8">
    <source>
        <dbReference type="SAM" id="Coils"/>
    </source>
</evidence>
<comment type="similarity">
    <text evidence="2 7">Belongs to the Mediator complex subunit 9 family.</text>
</comment>
<evidence type="ECO:0000256" key="3">
    <source>
        <dbReference type="ARBA" id="ARBA00023015"/>
    </source>
</evidence>
<keyword evidence="10" id="KW-1185">Reference proteome</keyword>
<accession>A0ABR0M2L5</accession>